<proteinExistence type="predicted"/>
<dbReference type="GO" id="GO:0004497">
    <property type="term" value="F:monooxygenase activity"/>
    <property type="evidence" value="ECO:0007669"/>
    <property type="project" value="UniProtKB-KW"/>
</dbReference>
<dbReference type="SUPFAM" id="SSF54909">
    <property type="entry name" value="Dimeric alpha+beta barrel"/>
    <property type="match status" value="1"/>
</dbReference>
<keyword evidence="2" id="KW-0560">Oxidoreductase</keyword>
<dbReference type="InterPro" id="IPR011008">
    <property type="entry name" value="Dimeric_a/b-barrel"/>
</dbReference>
<protein>
    <submittedName>
        <fullName evidence="2">Antibiotic biosynthesis monooxygenase</fullName>
    </submittedName>
</protein>
<dbReference type="EMBL" id="AP022587">
    <property type="protein sequence ID" value="BBY24952.1"/>
    <property type="molecule type" value="Genomic_DNA"/>
</dbReference>
<evidence type="ECO:0000259" key="1">
    <source>
        <dbReference type="PROSITE" id="PS51725"/>
    </source>
</evidence>
<organism evidence="2 3">
    <name type="scientific">Mycobacterium stomatepiae</name>
    <dbReference type="NCBI Taxonomy" id="470076"/>
    <lineage>
        <taxon>Bacteria</taxon>
        <taxon>Bacillati</taxon>
        <taxon>Actinomycetota</taxon>
        <taxon>Actinomycetes</taxon>
        <taxon>Mycobacteriales</taxon>
        <taxon>Mycobacteriaceae</taxon>
        <taxon>Mycobacterium</taxon>
        <taxon>Mycobacterium simiae complex</taxon>
    </lineage>
</organism>
<dbReference type="AlphaFoldDB" id="A0A7I7QFK9"/>
<dbReference type="PANTHER" id="PTHR33336:SF3">
    <property type="entry name" value="ABM DOMAIN-CONTAINING PROTEIN"/>
    <property type="match status" value="1"/>
</dbReference>
<dbReference type="InterPro" id="IPR050744">
    <property type="entry name" value="AI-2_Isomerase_LsrG"/>
</dbReference>
<sequence length="142" mass="15612">MSLQSQRAGGPYILALPVQEGQVSALELQGRAGTAMIFIVVKFETKPDWAERWPDLVAAFTAATRAEAGNLWFEWSRSLENPAEYVLVEAFRDGEAGDVHVNSDHFKQAMQELPQALKSTPKIISQTIDATGWSEMGEMSVG</sequence>
<dbReference type="Proteomes" id="UP000467130">
    <property type="component" value="Chromosome"/>
</dbReference>
<keyword evidence="3" id="KW-1185">Reference proteome</keyword>
<accession>A0A7I7QFK9</accession>
<dbReference type="KEGG" id="msto:MSTO_51570"/>
<dbReference type="PANTHER" id="PTHR33336">
    <property type="entry name" value="QUINOL MONOOXYGENASE YGIN-RELATED"/>
    <property type="match status" value="1"/>
</dbReference>
<dbReference type="Pfam" id="PF03992">
    <property type="entry name" value="ABM"/>
    <property type="match status" value="1"/>
</dbReference>
<dbReference type="Gene3D" id="3.30.70.100">
    <property type="match status" value="1"/>
</dbReference>
<evidence type="ECO:0000313" key="3">
    <source>
        <dbReference type="Proteomes" id="UP000467130"/>
    </source>
</evidence>
<gene>
    <name evidence="2" type="ORF">MSTO_51570</name>
</gene>
<dbReference type="PROSITE" id="PS51725">
    <property type="entry name" value="ABM"/>
    <property type="match status" value="1"/>
</dbReference>
<evidence type="ECO:0000313" key="2">
    <source>
        <dbReference type="EMBL" id="BBY24952.1"/>
    </source>
</evidence>
<keyword evidence="2" id="KW-0503">Monooxygenase</keyword>
<dbReference type="InterPro" id="IPR007138">
    <property type="entry name" value="ABM_dom"/>
</dbReference>
<name>A0A7I7QFK9_9MYCO</name>
<feature type="domain" description="ABM" evidence="1">
    <location>
        <begin position="37"/>
        <end position="127"/>
    </location>
</feature>
<reference evidence="2 3" key="1">
    <citation type="journal article" date="2019" name="Emerg. Microbes Infect.">
        <title>Comprehensive subspecies identification of 175 nontuberculous mycobacteria species based on 7547 genomic profiles.</title>
        <authorList>
            <person name="Matsumoto Y."/>
            <person name="Kinjo T."/>
            <person name="Motooka D."/>
            <person name="Nabeya D."/>
            <person name="Jung N."/>
            <person name="Uechi K."/>
            <person name="Horii T."/>
            <person name="Iida T."/>
            <person name="Fujita J."/>
            <person name="Nakamura S."/>
        </authorList>
    </citation>
    <scope>NUCLEOTIDE SEQUENCE [LARGE SCALE GENOMIC DNA]</scope>
    <source>
        <strain evidence="2 3">JCM 17783</strain>
    </source>
</reference>